<keyword evidence="1" id="KW-0812">Transmembrane</keyword>
<keyword evidence="3" id="KW-1185">Reference proteome</keyword>
<dbReference type="KEGG" id="csaz:Cs308_0940"/>
<dbReference type="Proteomes" id="UP000078162">
    <property type="component" value="Chromosome"/>
</dbReference>
<accession>A0A1A9HVS1</accession>
<dbReference type="RefSeq" id="WP_066483098.1">
    <property type="nucleotide sequence ID" value="NZ_CP014639.1"/>
</dbReference>
<dbReference type="AlphaFoldDB" id="A0A1A9HVS1"/>
<dbReference type="EMBL" id="CP014639">
    <property type="protein sequence ID" value="ANH79110.1"/>
    <property type="molecule type" value="Genomic_DNA"/>
</dbReference>
<feature type="transmembrane region" description="Helical" evidence="1">
    <location>
        <begin position="68"/>
        <end position="93"/>
    </location>
</feature>
<organism evidence="2 3">
    <name type="scientific">Candidatus Chlamydia sanziniae</name>
    <dbReference type="NCBI Taxonomy" id="1806891"/>
    <lineage>
        <taxon>Bacteria</taxon>
        <taxon>Pseudomonadati</taxon>
        <taxon>Chlamydiota</taxon>
        <taxon>Chlamydiia</taxon>
        <taxon>Chlamydiales</taxon>
        <taxon>Chlamydiaceae</taxon>
        <taxon>Chlamydia/Chlamydophila group</taxon>
        <taxon>Chlamydia</taxon>
    </lineage>
</organism>
<evidence type="ECO:0000313" key="2">
    <source>
        <dbReference type="EMBL" id="ANH79110.1"/>
    </source>
</evidence>
<dbReference type="OrthoDB" id="17438at2"/>
<proteinExistence type="predicted"/>
<gene>
    <name evidence="2" type="ORF">Cs308_0940</name>
</gene>
<feature type="transmembrane region" description="Helical" evidence="1">
    <location>
        <begin position="38"/>
        <end position="62"/>
    </location>
</feature>
<keyword evidence="1" id="KW-1133">Transmembrane helix</keyword>
<name>A0A1A9HVS1_9CHLA</name>
<keyword evidence="1" id="KW-0472">Membrane</keyword>
<dbReference type="PATRIC" id="fig|1806891.3.peg.933"/>
<evidence type="ECO:0000313" key="3">
    <source>
        <dbReference type="Proteomes" id="UP000078162"/>
    </source>
</evidence>
<evidence type="ECO:0000256" key="1">
    <source>
        <dbReference type="SAM" id="Phobius"/>
    </source>
</evidence>
<sequence length="407" mass="45840">MGCLNATAVRLWFQTLQLSSVNNEEISTSSRLKKVLKITFCVLLVLSGILFLGTSITGMVLLATGFPFWLVTTILCSLGAATISLLLLATLIFKCVPNFLEPKTPKIEQKIPHRCAINLEELYHPATTILPENIEIPGARDILIYSLKFLPQIKLITAQISNFPTIRDHSKGVHTLFFLHPKTGPKDKNIPSITLLRQLEVHLQKGTLAAAKESMNTQKQPGLWKLFPWLNRDPQEVSPSGIILLWTPWDYYPEDLQKIKNQHPGEIYYPLFLQDSTLLFNFKFLTNLLFDFMAAGIHKIHIHAPTIFAPQRPNGYSIYGYQNFLRPVLLSALSTAAKKAAINTKTSPSSLPPSSKLEHETGITEEEKKLLKLDPNLSPEVKKALRKALKEGFYLYITDNTKNPMKN</sequence>
<reference evidence="2 3" key="1">
    <citation type="submission" date="2016-03" db="EMBL/GenBank/DDBJ databases">
        <title>Culture-independent genomics supports pathogen discovery for uncultivable bacteria within the genus Chlamydia.</title>
        <authorList>
            <person name="Taylor-Brown A."/>
            <person name="Bachmann N.L."/>
            <person name="Borel N."/>
            <person name="Polkinghorne A."/>
        </authorList>
    </citation>
    <scope>NUCLEOTIDE SEQUENCE [LARGE SCALE GENOMIC DNA]</scope>
    <source>
        <strain evidence="2 3">2742-308</strain>
    </source>
</reference>
<protein>
    <submittedName>
        <fullName evidence="2">Uncharacterized protein</fullName>
    </submittedName>
</protein>